<gene>
    <name evidence="1" type="ORF">PC117_g11778</name>
</gene>
<evidence type="ECO:0000313" key="2">
    <source>
        <dbReference type="Proteomes" id="UP000736787"/>
    </source>
</evidence>
<dbReference type="EMBL" id="RCMK01000311">
    <property type="protein sequence ID" value="KAG2937244.1"/>
    <property type="molecule type" value="Genomic_DNA"/>
</dbReference>
<protein>
    <submittedName>
        <fullName evidence="1">Uncharacterized protein</fullName>
    </submittedName>
</protein>
<proteinExistence type="predicted"/>
<dbReference type="AlphaFoldDB" id="A0A8T1D7E4"/>
<sequence length="177" mass="19442">MAVRSLHAITCKRSTDRGDVATAVRCAPPHYPCARKLTTGKRSALQCRNSASASSSLCVDLDAANEEPPAIRDSSRTRQLHRRLDDTFDRPSVFAASLCRLNNIRSRPYAPYPACSRRLQTSAANQRRLFRPPGAGEVVVSAVLRKLHSVVRNTVNAVLWVTCSSTVYNVPAGKQRP</sequence>
<organism evidence="1 2">
    <name type="scientific">Phytophthora cactorum</name>
    <dbReference type="NCBI Taxonomy" id="29920"/>
    <lineage>
        <taxon>Eukaryota</taxon>
        <taxon>Sar</taxon>
        <taxon>Stramenopiles</taxon>
        <taxon>Oomycota</taxon>
        <taxon>Peronosporomycetes</taxon>
        <taxon>Peronosporales</taxon>
        <taxon>Peronosporaceae</taxon>
        <taxon>Phytophthora</taxon>
    </lineage>
</organism>
<accession>A0A8T1D7E4</accession>
<evidence type="ECO:0000313" key="1">
    <source>
        <dbReference type="EMBL" id="KAG2937244.1"/>
    </source>
</evidence>
<name>A0A8T1D7E4_9STRA</name>
<comment type="caution">
    <text evidence="1">The sequence shown here is derived from an EMBL/GenBank/DDBJ whole genome shotgun (WGS) entry which is preliminary data.</text>
</comment>
<dbReference type="Proteomes" id="UP000736787">
    <property type="component" value="Unassembled WGS sequence"/>
</dbReference>
<reference evidence="1" key="1">
    <citation type="submission" date="2018-10" db="EMBL/GenBank/DDBJ databases">
        <title>Effector identification in a new, highly contiguous assembly of the strawberry crown rot pathogen Phytophthora cactorum.</title>
        <authorList>
            <person name="Armitage A.D."/>
            <person name="Nellist C.F."/>
            <person name="Bates H."/>
            <person name="Vickerstaff R.J."/>
            <person name="Harrison R.J."/>
        </authorList>
    </citation>
    <scope>NUCLEOTIDE SEQUENCE</scope>
    <source>
        <strain evidence="1">4040</strain>
    </source>
</reference>